<organism evidence="2 3">
    <name type="scientific">Pleurodeles waltl</name>
    <name type="common">Iberian ribbed newt</name>
    <dbReference type="NCBI Taxonomy" id="8319"/>
    <lineage>
        <taxon>Eukaryota</taxon>
        <taxon>Metazoa</taxon>
        <taxon>Chordata</taxon>
        <taxon>Craniata</taxon>
        <taxon>Vertebrata</taxon>
        <taxon>Euteleostomi</taxon>
        <taxon>Amphibia</taxon>
        <taxon>Batrachia</taxon>
        <taxon>Caudata</taxon>
        <taxon>Salamandroidea</taxon>
        <taxon>Salamandridae</taxon>
        <taxon>Pleurodelinae</taxon>
        <taxon>Pleurodeles</taxon>
    </lineage>
</organism>
<accession>A0AAV7N0N8</accession>
<sequence length="96" mass="10443">MFITSAPIDEEASTLSCRSAAQPCNPVVKRKKKSSHAVHVVHGCCGNTPLPHTSLFHPSDLRRPQLTAPRQSSPPIGIASLRFSDPHVYTTRRGTT</sequence>
<keyword evidence="3" id="KW-1185">Reference proteome</keyword>
<dbReference type="EMBL" id="JANPWB010000013">
    <property type="protein sequence ID" value="KAJ1109583.1"/>
    <property type="molecule type" value="Genomic_DNA"/>
</dbReference>
<evidence type="ECO:0000313" key="2">
    <source>
        <dbReference type="EMBL" id="KAJ1109583.1"/>
    </source>
</evidence>
<reference evidence="2" key="1">
    <citation type="journal article" date="2022" name="bioRxiv">
        <title>Sequencing and chromosome-scale assembly of the giantPleurodeles waltlgenome.</title>
        <authorList>
            <person name="Brown T."/>
            <person name="Elewa A."/>
            <person name="Iarovenko S."/>
            <person name="Subramanian E."/>
            <person name="Araus A.J."/>
            <person name="Petzold A."/>
            <person name="Susuki M."/>
            <person name="Suzuki K.-i.T."/>
            <person name="Hayashi T."/>
            <person name="Toyoda A."/>
            <person name="Oliveira C."/>
            <person name="Osipova E."/>
            <person name="Leigh N.D."/>
            <person name="Simon A."/>
            <person name="Yun M.H."/>
        </authorList>
    </citation>
    <scope>NUCLEOTIDE SEQUENCE</scope>
    <source>
        <strain evidence="2">20211129_DDA</strain>
        <tissue evidence="2">Liver</tissue>
    </source>
</reference>
<name>A0AAV7N0N8_PLEWA</name>
<feature type="region of interest" description="Disordered" evidence="1">
    <location>
        <begin position="56"/>
        <end position="80"/>
    </location>
</feature>
<gene>
    <name evidence="2" type="ORF">NDU88_006943</name>
</gene>
<protein>
    <submittedName>
        <fullName evidence="2">Uncharacterized protein</fullName>
    </submittedName>
</protein>
<dbReference type="Proteomes" id="UP001066276">
    <property type="component" value="Chromosome 9"/>
</dbReference>
<comment type="caution">
    <text evidence="2">The sequence shown here is derived from an EMBL/GenBank/DDBJ whole genome shotgun (WGS) entry which is preliminary data.</text>
</comment>
<dbReference type="AlphaFoldDB" id="A0AAV7N0N8"/>
<evidence type="ECO:0000313" key="3">
    <source>
        <dbReference type="Proteomes" id="UP001066276"/>
    </source>
</evidence>
<proteinExistence type="predicted"/>
<evidence type="ECO:0000256" key="1">
    <source>
        <dbReference type="SAM" id="MobiDB-lite"/>
    </source>
</evidence>